<dbReference type="InterPro" id="IPR044926">
    <property type="entry name" value="RGS_subdomain_2"/>
</dbReference>
<dbReference type="Proteomes" id="UP001519460">
    <property type="component" value="Unassembled WGS sequence"/>
</dbReference>
<feature type="region of interest" description="Disordered" evidence="1">
    <location>
        <begin position="658"/>
        <end position="693"/>
    </location>
</feature>
<feature type="compositionally biased region" description="Polar residues" evidence="1">
    <location>
        <begin position="533"/>
        <end position="552"/>
    </location>
</feature>
<accession>A0ABD0L3C9</accession>
<evidence type="ECO:0000313" key="4">
    <source>
        <dbReference type="Proteomes" id="UP001519460"/>
    </source>
</evidence>
<feature type="region of interest" description="Disordered" evidence="1">
    <location>
        <begin position="402"/>
        <end position="642"/>
    </location>
</feature>
<feature type="compositionally biased region" description="Low complexity" evidence="1">
    <location>
        <begin position="574"/>
        <end position="583"/>
    </location>
</feature>
<feature type="compositionally biased region" description="Polar residues" evidence="1">
    <location>
        <begin position="485"/>
        <end position="497"/>
    </location>
</feature>
<evidence type="ECO:0000313" key="3">
    <source>
        <dbReference type="EMBL" id="KAK7493837.1"/>
    </source>
</evidence>
<organism evidence="3 4">
    <name type="scientific">Batillaria attramentaria</name>
    <dbReference type="NCBI Taxonomy" id="370345"/>
    <lineage>
        <taxon>Eukaryota</taxon>
        <taxon>Metazoa</taxon>
        <taxon>Spiralia</taxon>
        <taxon>Lophotrochozoa</taxon>
        <taxon>Mollusca</taxon>
        <taxon>Gastropoda</taxon>
        <taxon>Caenogastropoda</taxon>
        <taxon>Sorbeoconcha</taxon>
        <taxon>Cerithioidea</taxon>
        <taxon>Batillariidae</taxon>
        <taxon>Batillaria</taxon>
    </lineage>
</organism>
<dbReference type="InterPro" id="IPR016137">
    <property type="entry name" value="RGS"/>
</dbReference>
<reference evidence="3 4" key="1">
    <citation type="journal article" date="2023" name="Sci. Data">
        <title>Genome assembly of the Korean intertidal mud-creeper Batillaria attramentaria.</title>
        <authorList>
            <person name="Patra A.K."/>
            <person name="Ho P.T."/>
            <person name="Jun S."/>
            <person name="Lee S.J."/>
            <person name="Kim Y."/>
            <person name="Won Y.J."/>
        </authorList>
    </citation>
    <scope>NUCLEOTIDE SEQUENCE [LARGE SCALE GENOMIC DNA]</scope>
    <source>
        <strain evidence="3">Wonlab-2016</strain>
    </source>
</reference>
<dbReference type="InterPro" id="IPR053282">
    <property type="entry name" value="RGS_domain-containing"/>
</dbReference>
<dbReference type="PANTHER" id="PTHR47079">
    <property type="entry name" value="REGULATOR OF G-PROTEIN SIGNALING PROTEIN-LIKE"/>
    <property type="match status" value="1"/>
</dbReference>
<proteinExistence type="predicted"/>
<feature type="compositionally biased region" description="Low complexity" evidence="1">
    <location>
        <begin position="403"/>
        <end position="463"/>
    </location>
</feature>
<feature type="compositionally biased region" description="Polar residues" evidence="1">
    <location>
        <begin position="504"/>
        <end position="519"/>
    </location>
</feature>
<comment type="caution">
    <text evidence="3">The sequence shown here is derived from an EMBL/GenBank/DDBJ whole genome shotgun (WGS) entry which is preliminary data.</text>
</comment>
<dbReference type="SUPFAM" id="SSF48097">
    <property type="entry name" value="Regulator of G-protein signaling, RGS"/>
    <property type="match status" value="1"/>
</dbReference>
<dbReference type="PANTHER" id="PTHR47079:SF1">
    <property type="entry name" value="REGULATOR OF G-PROTEIN SIGNALING PROTEIN-LIKE"/>
    <property type="match status" value="1"/>
</dbReference>
<feature type="compositionally biased region" description="Basic and acidic residues" evidence="1">
    <location>
        <begin position="215"/>
        <end position="230"/>
    </location>
</feature>
<dbReference type="PROSITE" id="PS50132">
    <property type="entry name" value="RGS"/>
    <property type="match status" value="2"/>
</dbReference>
<gene>
    <name evidence="3" type="ORF">BaRGS_00014978</name>
</gene>
<feature type="region of interest" description="Disordered" evidence="1">
    <location>
        <begin position="215"/>
        <end position="239"/>
    </location>
</feature>
<keyword evidence="4" id="KW-1185">Reference proteome</keyword>
<feature type="domain" description="RGS" evidence="2">
    <location>
        <begin position="791"/>
        <end position="855"/>
    </location>
</feature>
<feature type="non-terminal residue" evidence="3">
    <location>
        <position position="1123"/>
    </location>
</feature>
<feature type="domain" description="RGS" evidence="2">
    <location>
        <begin position="130"/>
        <end position="187"/>
    </location>
</feature>
<evidence type="ECO:0000256" key="1">
    <source>
        <dbReference type="SAM" id="MobiDB-lite"/>
    </source>
</evidence>
<name>A0ABD0L3C9_9CAEN</name>
<dbReference type="AlphaFoldDB" id="A0ABD0L3C9"/>
<evidence type="ECO:0000259" key="2">
    <source>
        <dbReference type="PROSITE" id="PS50132"/>
    </source>
</evidence>
<feature type="compositionally biased region" description="Basic residues" evidence="1">
    <location>
        <begin position="623"/>
        <end position="640"/>
    </location>
</feature>
<dbReference type="Gene3D" id="1.10.167.10">
    <property type="entry name" value="Regulator of G-protein Signalling 4, domain 2"/>
    <property type="match status" value="1"/>
</dbReference>
<sequence>MSLSASEIWILPGEGPSWQERRCPQTSLKELLHDLAFADYFNVFLSLPVFGQRVMYKLHRGTFLFNPTYGEYPRSRRVLQWLCEERYPLFAQSRLAHEYRLCCYLRKCDFTNKICADGNDDVTPKMVQTFTNNLLGSVAGMHLFRRYLQGRGGGRVYACWMHVQLFRSTSDPKRRRHVFKEIKVQYLDAMAAKSLLRGHLRDIIAPELLNFPLVPDRKSKEPTAERDTDRSVSSCEVDPTSQEALSRVQEALLNALRTYWAPCYLLHVLTTQPFGTVLKLFKTSASEQPDGVALRKLIKRCSILTAPPPVHSQPSPRGQDSVSAVPSLPQIVNVSSSFSDAPSLEKLPLIASSSSSDFFVQPRPSGDLYQTTSSDTDVSILASVKTAQRSGKTAFFAEQTELAGESGATTGAEGATTGAEGATTGATEDSDSSESSSSSSGSSSSLASTATAAQTSPGSSQSSNENANCNDNARVGSGGSKRASSRTSSAVDNSSCQKSEKSPSADSSQSSNENASCNDNARVGSDGSEKACSRTSSADDNSSCQKSETFPSAASDGERDTQNGASSMMEMDNDIPNANNNARNPEDMDSNNEESPPHSGSCEQSVSKEGGSGTKDETEHKQQKIRKRVSRRASRRRRTQTRYPLGFNVNAFFVERKKSRRDGTHPGGAQEENISEATGDETEEAEGEGRKRGAKELSFAVDEMAGPDVHREGEWIFAEEDVLIMSRTVSNATRVGLCEMMIEPEQTDCITGSRLLRHFVFGQRDMEKEPPVTDRRSLCLLTCDGLIGGPFRSYLEQRRQKLHVEYLDFWSAMRRYLQLQDTCLLGKFIRKDFRVGSDRKAERDRRALEIADTFLLARDYEGVNLAKAIKLRLLDDINNNSWQSPLINATQDVVAKGIDHVGPLVLMRTTTSATGLLVCPEDLPLLVPSCLDALLARRSKAKDSYTMRRTLSDPWGEETEYESEDYEQIQAAGDVGKKLQSKGVLSEKHRLRAFQYLILLCEEDMCQADLCDLDELTEVNWSHYGSLHIPYYKEPVHKLSMKRQFPYKRMSARSLQQPSIITDAYLVSFRRTEEPWYTQVKDRFALKEKFAEGKLEPKGFTFAELKRLKERRNAIDIPIPRRP</sequence>
<protein>
    <recommendedName>
        <fullName evidence="2">RGS domain-containing protein</fullName>
    </recommendedName>
</protein>
<dbReference type="EMBL" id="JACVVK020000089">
    <property type="protein sequence ID" value="KAK7493837.1"/>
    <property type="molecule type" value="Genomic_DNA"/>
</dbReference>
<dbReference type="InterPro" id="IPR036305">
    <property type="entry name" value="RGS_sf"/>
</dbReference>